<reference evidence="3" key="1">
    <citation type="journal article" date="2019" name="Int. J. Syst. Evol. Microbiol.">
        <title>The Global Catalogue of Microorganisms (GCM) 10K type strain sequencing project: providing services to taxonomists for standard genome sequencing and annotation.</title>
        <authorList>
            <consortium name="The Broad Institute Genomics Platform"/>
            <consortium name="The Broad Institute Genome Sequencing Center for Infectious Disease"/>
            <person name="Wu L."/>
            <person name="Ma J."/>
        </authorList>
    </citation>
    <scope>NUCLEOTIDE SEQUENCE [LARGE SCALE GENOMIC DNA]</scope>
    <source>
        <strain evidence="3">JCM 18303</strain>
    </source>
</reference>
<dbReference type="NCBIfam" id="TIGR01460">
    <property type="entry name" value="HAD-SF-IIA"/>
    <property type="match status" value="1"/>
</dbReference>
<organism evidence="2 3">
    <name type="scientific">Pseudonocardia eucalypti</name>
    <dbReference type="NCBI Taxonomy" id="648755"/>
    <lineage>
        <taxon>Bacteria</taxon>
        <taxon>Bacillati</taxon>
        <taxon>Actinomycetota</taxon>
        <taxon>Actinomycetes</taxon>
        <taxon>Pseudonocardiales</taxon>
        <taxon>Pseudonocardiaceae</taxon>
        <taxon>Pseudonocardia</taxon>
    </lineage>
</organism>
<name>A0ABP9RDR6_9PSEU</name>
<dbReference type="InterPro" id="IPR006357">
    <property type="entry name" value="HAD-SF_hydro_IIA"/>
</dbReference>
<keyword evidence="2" id="KW-0378">Hydrolase</keyword>
<accession>A0ABP9RDR6</accession>
<dbReference type="InterPro" id="IPR036412">
    <property type="entry name" value="HAD-like_sf"/>
</dbReference>
<dbReference type="Pfam" id="PF13344">
    <property type="entry name" value="Hydrolase_6"/>
    <property type="match status" value="1"/>
</dbReference>
<dbReference type="PANTHER" id="PTHR19288">
    <property type="entry name" value="4-NITROPHENYLPHOSPHATASE-RELATED"/>
    <property type="match status" value="1"/>
</dbReference>
<dbReference type="Pfam" id="PF18407">
    <property type="entry name" value="GNAT_like"/>
    <property type="match status" value="1"/>
</dbReference>
<gene>
    <name evidence="2" type="ORF">GCM10023321_81330</name>
</gene>
<dbReference type="EMBL" id="BAABJP010000065">
    <property type="protein sequence ID" value="GAA5175383.1"/>
    <property type="molecule type" value="Genomic_DNA"/>
</dbReference>
<feature type="domain" description="GCN5-related N-acetyltransferase-like" evidence="1">
    <location>
        <begin position="286"/>
        <end position="344"/>
    </location>
</feature>
<proteinExistence type="predicted"/>
<dbReference type="GO" id="GO:0016787">
    <property type="term" value="F:hydrolase activity"/>
    <property type="evidence" value="ECO:0007669"/>
    <property type="project" value="UniProtKB-KW"/>
</dbReference>
<evidence type="ECO:0000259" key="1">
    <source>
        <dbReference type="Pfam" id="PF18407"/>
    </source>
</evidence>
<evidence type="ECO:0000313" key="2">
    <source>
        <dbReference type="EMBL" id="GAA5175383.1"/>
    </source>
</evidence>
<sequence>MTGAGTGASGSAATALRELHDAVLFDLDGTLFRGGAALPGAAEALRELSGGGRGIGYLTNNGSRNAGQVAEHLRALGFAADENEVVTSGQAAARALAERLEPGTPVLVVGTKALADQVTSAGLGLAARAEDARAVVQGHSRDTAWADLAEACLAIRAGAFWVACNLDATLPEERGELPGNGAMVAALRVATGVEPLVAGKPEPPLFAEAVRRTGAGRPLMVGDRLGTDIAGAKAAGLPSLLVLTGVTDAATLLAAPPEQRPDYIGADLSALASDAASLRAGQRVPWQAMRDGAGLVLSAGTTGHGDPVDALRTLCAAHWAAGGDTASVRAADTASAEALAALGLPTGA</sequence>
<dbReference type="InterPro" id="IPR041065">
    <property type="entry name" value="GNAT-like"/>
</dbReference>
<dbReference type="Proteomes" id="UP001428817">
    <property type="component" value="Unassembled WGS sequence"/>
</dbReference>
<dbReference type="Gene3D" id="3.40.50.1000">
    <property type="entry name" value="HAD superfamily/HAD-like"/>
    <property type="match status" value="2"/>
</dbReference>
<dbReference type="Pfam" id="PF13242">
    <property type="entry name" value="Hydrolase_like"/>
    <property type="match status" value="1"/>
</dbReference>
<keyword evidence="3" id="KW-1185">Reference proteome</keyword>
<dbReference type="PANTHER" id="PTHR19288:SF95">
    <property type="entry name" value="D-GLYCEROL 3-PHOSPHATE PHOSPHATASE"/>
    <property type="match status" value="1"/>
</dbReference>
<dbReference type="InterPro" id="IPR023214">
    <property type="entry name" value="HAD_sf"/>
</dbReference>
<dbReference type="RefSeq" id="WP_185060745.1">
    <property type="nucleotide sequence ID" value="NZ_BAABJP010000065.1"/>
</dbReference>
<evidence type="ECO:0000313" key="3">
    <source>
        <dbReference type="Proteomes" id="UP001428817"/>
    </source>
</evidence>
<dbReference type="SUPFAM" id="SSF56784">
    <property type="entry name" value="HAD-like"/>
    <property type="match status" value="1"/>
</dbReference>
<protein>
    <submittedName>
        <fullName evidence="2">HAD-IIA family hydrolase</fullName>
    </submittedName>
</protein>
<comment type="caution">
    <text evidence="2">The sequence shown here is derived from an EMBL/GenBank/DDBJ whole genome shotgun (WGS) entry which is preliminary data.</text>
</comment>